<evidence type="ECO:0000313" key="6">
    <source>
        <dbReference type="Proteomes" id="UP001162162"/>
    </source>
</evidence>
<name>A0AAV8YS24_9CUCU</name>
<protein>
    <recommendedName>
        <fullName evidence="4">BPL/LPL catalytic domain-containing protein</fullName>
    </recommendedName>
</protein>
<feature type="compositionally biased region" description="Basic and acidic residues" evidence="3">
    <location>
        <begin position="387"/>
        <end position="407"/>
    </location>
</feature>
<proteinExistence type="inferred from homology"/>
<dbReference type="PANTHER" id="PTHR12835">
    <property type="entry name" value="BIOTIN PROTEIN LIGASE"/>
    <property type="match status" value="1"/>
</dbReference>
<evidence type="ECO:0000256" key="2">
    <source>
        <dbReference type="ARBA" id="ARBA00022598"/>
    </source>
</evidence>
<feature type="compositionally biased region" description="Polar residues" evidence="3">
    <location>
        <begin position="567"/>
        <end position="576"/>
    </location>
</feature>
<dbReference type="GO" id="GO:0004077">
    <property type="term" value="F:biotin--[biotin carboxyl-carrier protein] ligase activity"/>
    <property type="evidence" value="ECO:0007669"/>
    <property type="project" value="InterPro"/>
</dbReference>
<dbReference type="Proteomes" id="UP001162162">
    <property type="component" value="Unassembled WGS sequence"/>
</dbReference>
<keyword evidence="6" id="KW-1185">Reference proteome</keyword>
<gene>
    <name evidence="5" type="ORF">NQ318_005782</name>
</gene>
<dbReference type="EMBL" id="JAPWTK010000050">
    <property type="protein sequence ID" value="KAJ8954187.1"/>
    <property type="molecule type" value="Genomic_DNA"/>
</dbReference>
<evidence type="ECO:0000313" key="5">
    <source>
        <dbReference type="EMBL" id="KAJ8954187.1"/>
    </source>
</evidence>
<accession>A0AAV8YS24</accession>
<dbReference type="InterPro" id="IPR004143">
    <property type="entry name" value="BPL_LPL_catalytic"/>
</dbReference>
<dbReference type="InterPro" id="IPR045864">
    <property type="entry name" value="aa-tRNA-synth_II/BPL/LPL"/>
</dbReference>
<feature type="compositionally biased region" description="Basic and acidic residues" evidence="3">
    <location>
        <begin position="241"/>
        <end position="270"/>
    </location>
</feature>
<dbReference type="PANTHER" id="PTHR12835:SF5">
    <property type="entry name" value="BIOTIN--PROTEIN LIGASE"/>
    <property type="match status" value="1"/>
</dbReference>
<dbReference type="AlphaFoldDB" id="A0AAV8YS24"/>
<reference evidence="5" key="1">
    <citation type="journal article" date="2023" name="Insect Mol. Biol.">
        <title>Genome sequencing provides insights into the evolution of gene families encoding plant cell wall-degrading enzymes in longhorned beetles.</title>
        <authorList>
            <person name="Shin N.R."/>
            <person name="Okamura Y."/>
            <person name="Kirsch R."/>
            <person name="Pauchet Y."/>
        </authorList>
    </citation>
    <scope>NUCLEOTIDE SEQUENCE</scope>
    <source>
        <strain evidence="5">AMC_N1</strain>
    </source>
</reference>
<feature type="compositionally biased region" description="Basic and acidic residues" evidence="3">
    <location>
        <begin position="199"/>
        <end position="225"/>
    </location>
</feature>
<evidence type="ECO:0000256" key="3">
    <source>
        <dbReference type="SAM" id="MobiDB-lite"/>
    </source>
</evidence>
<dbReference type="NCBIfam" id="TIGR00121">
    <property type="entry name" value="birA_ligase"/>
    <property type="match status" value="1"/>
</dbReference>
<sequence>MFFTIFYTYATLLQWWRLGSLKNKLRGTLNSQNALLVCSENIIYDSRKLRSFENLLFRYDDRIGCTIVPRAMLDTYVKHPANVLEVESFGELLAWRATDVFEAILKTDIDKLTKLVHCYSQSDVDINHELKLLRVETVDVEGCATKVKYDRKYSLESALKYSYAPMHWKKFAEGMKEIYSKIRETTNPKIMIENGAAKSDDVRKVPVSEVKPIKKDSKRYEDRNTLEVGSSDYRRHKSSDHKKDKSSDKHKASKTEAKGKDEAKKEEKEKPHHHKKDNKEEDAKKPEKDNAKVVKELPEVKKPKEVAKTKEHHKKETKEDKTKETHHKKDPSKLEKMKTKTDLEQPSDSAQKPDAEKSNEGKTMTKRTTSSEKKLVKSAAICDEVDNDKNRKPLDDKESKNKSKENGELADTNGHVYHSNDALFTKYTGVKPPNILVYADSLVAKDNVKSVLFTMLNKEKYIIYDLPTNPNQMMWDGSTVLVVVCGTVPPNLTFHLLQYLISGGQLLCLCSDLLYSVLHTFTTAEVREHELVRFSYGKWKQVRMMHHIFCYQASPAKKQFSRDSDHSNQSSGNGSSPIAPRTPSAVEIQHNGKEYTIQVQVLGTEEIWQTPSLLLATVKGGEGRAIFSQVHLEINPNQYEDDENKFTALKDSDQARMEILKDILSNHLDIDCTCTEDITYTPAYFLGRHDLKLKLLSECDSIKDNSLQCDQLVVKFCGKDEKAESPSSCFLPVFIHSCPSNFSTVNYFEALETDHIGRLVIYTDVMSSSQVVVGRTLCHGLAVIPRQQTRAIGRSSNSWISPVGSANFSLQLHIAKASPLGKVIPLTQHLVIVAIVHAIKKMTGCQNLNIGIKWPNDLYANGSVKIGGLLATSVIQDELIIANVGCGVNLDNPNPTLSINDIIRTSNADKDTSIKTIGYEVYFAAVFNEIERTLNEVQKGNMDYVFDLYYKYWLHNNSNITVTSKDGERKRVRIVGIDDYGFLKVRTEDGAVITVQPDGNNFDMLRGLVTPKAF</sequence>
<keyword evidence="2" id="KW-0436">Ligase</keyword>
<feature type="compositionally biased region" description="Basic and acidic residues" evidence="3">
    <location>
        <begin position="331"/>
        <end position="343"/>
    </location>
</feature>
<dbReference type="Pfam" id="PF03099">
    <property type="entry name" value="BPL_LplA_LipB"/>
    <property type="match status" value="1"/>
</dbReference>
<dbReference type="SUPFAM" id="SSF55681">
    <property type="entry name" value="Class II aaRS and biotin synthetases"/>
    <property type="match status" value="1"/>
</dbReference>
<dbReference type="Pfam" id="PF02237">
    <property type="entry name" value="BPL_C"/>
    <property type="match status" value="1"/>
</dbReference>
<comment type="caution">
    <text evidence="5">The sequence shown here is derived from an EMBL/GenBank/DDBJ whole genome shotgun (WGS) entry which is preliminary data.</text>
</comment>
<dbReference type="GO" id="GO:0005737">
    <property type="term" value="C:cytoplasm"/>
    <property type="evidence" value="ECO:0007669"/>
    <property type="project" value="TreeGrafter"/>
</dbReference>
<organism evidence="5 6">
    <name type="scientific">Aromia moschata</name>
    <dbReference type="NCBI Taxonomy" id="1265417"/>
    <lineage>
        <taxon>Eukaryota</taxon>
        <taxon>Metazoa</taxon>
        <taxon>Ecdysozoa</taxon>
        <taxon>Arthropoda</taxon>
        <taxon>Hexapoda</taxon>
        <taxon>Insecta</taxon>
        <taxon>Pterygota</taxon>
        <taxon>Neoptera</taxon>
        <taxon>Endopterygota</taxon>
        <taxon>Coleoptera</taxon>
        <taxon>Polyphaga</taxon>
        <taxon>Cucujiformia</taxon>
        <taxon>Chrysomeloidea</taxon>
        <taxon>Cerambycidae</taxon>
        <taxon>Cerambycinae</taxon>
        <taxon>Callichromatini</taxon>
        <taxon>Aromia</taxon>
    </lineage>
</organism>
<feature type="compositionally biased region" description="Basic and acidic residues" evidence="3">
    <location>
        <begin position="351"/>
        <end position="360"/>
    </location>
</feature>
<dbReference type="InterPro" id="IPR004408">
    <property type="entry name" value="Biotin_CoA_COase_ligase"/>
</dbReference>
<feature type="domain" description="BPL/LPL catalytic" evidence="4">
    <location>
        <begin position="755"/>
        <end position="938"/>
    </location>
</feature>
<evidence type="ECO:0000259" key="4">
    <source>
        <dbReference type="PROSITE" id="PS51733"/>
    </source>
</evidence>
<comment type="similarity">
    <text evidence="1">Belongs to the biotin--protein ligase family.</text>
</comment>
<dbReference type="Gene3D" id="3.30.930.10">
    <property type="entry name" value="Bira Bifunctional Protein, Domain 2"/>
    <property type="match status" value="1"/>
</dbReference>
<feature type="compositionally biased region" description="Basic and acidic residues" evidence="3">
    <location>
        <begin position="277"/>
        <end position="323"/>
    </location>
</feature>
<dbReference type="InterPro" id="IPR003142">
    <property type="entry name" value="BPL_C"/>
</dbReference>
<evidence type="ECO:0000256" key="1">
    <source>
        <dbReference type="ARBA" id="ARBA00009934"/>
    </source>
</evidence>
<feature type="region of interest" description="Disordered" evidence="3">
    <location>
        <begin position="199"/>
        <end position="412"/>
    </location>
</feature>
<feature type="region of interest" description="Disordered" evidence="3">
    <location>
        <begin position="560"/>
        <end position="583"/>
    </location>
</feature>
<dbReference type="PROSITE" id="PS51733">
    <property type="entry name" value="BPL_LPL_CATALYTIC"/>
    <property type="match status" value="1"/>
</dbReference>